<keyword evidence="2" id="KW-1185">Reference proteome</keyword>
<dbReference type="EMBL" id="BAAAFA010000011">
    <property type="protein sequence ID" value="GAA0822333.1"/>
    <property type="molecule type" value="Genomic_DNA"/>
</dbReference>
<gene>
    <name evidence="1" type="ORF">GCM10009111_30480</name>
</gene>
<name>A0ABP3WMS6_9GAMM</name>
<reference evidence="2" key="1">
    <citation type="journal article" date="2019" name="Int. J. Syst. Evol. Microbiol.">
        <title>The Global Catalogue of Microorganisms (GCM) 10K type strain sequencing project: providing services to taxonomists for standard genome sequencing and annotation.</title>
        <authorList>
            <consortium name="The Broad Institute Genomics Platform"/>
            <consortium name="The Broad Institute Genome Sequencing Center for Infectious Disease"/>
            <person name="Wu L."/>
            <person name="Ma J."/>
        </authorList>
    </citation>
    <scope>NUCLEOTIDE SEQUENCE [LARGE SCALE GENOMIC DNA]</scope>
    <source>
        <strain evidence="2">JCM 15608</strain>
    </source>
</reference>
<accession>A0ABP3WMS6</accession>
<organism evidence="1 2">
    <name type="scientific">Colwellia asteriadis</name>
    <dbReference type="NCBI Taxonomy" id="517723"/>
    <lineage>
        <taxon>Bacteria</taxon>
        <taxon>Pseudomonadati</taxon>
        <taxon>Pseudomonadota</taxon>
        <taxon>Gammaproteobacteria</taxon>
        <taxon>Alteromonadales</taxon>
        <taxon>Colwelliaceae</taxon>
        <taxon>Colwellia</taxon>
    </lineage>
</organism>
<evidence type="ECO:0000313" key="2">
    <source>
        <dbReference type="Proteomes" id="UP001500021"/>
    </source>
</evidence>
<evidence type="ECO:0000313" key="1">
    <source>
        <dbReference type="EMBL" id="GAA0822333.1"/>
    </source>
</evidence>
<comment type="caution">
    <text evidence="1">The sequence shown here is derived from an EMBL/GenBank/DDBJ whole genome shotgun (WGS) entry which is preliminary data.</text>
</comment>
<protein>
    <submittedName>
        <fullName evidence="1">Uncharacterized protein</fullName>
    </submittedName>
</protein>
<sequence length="69" mass="8088">MQLIMKTEFDNLRLNQEHTYDSDTNGDKQVVKIYCGEKLIAKKLKQKKSIRFFGIKEYANYLTPEDSLG</sequence>
<dbReference type="Proteomes" id="UP001500021">
    <property type="component" value="Unassembled WGS sequence"/>
</dbReference>
<proteinExistence type="predicted"/>